<dbReference type="AlphaFoldDB" id="A0A077LW48"/>
<dbReference type="STRING" id="1194083.BN12_160027"/>
<dbReference type="EMBL" id="CAJB01000068">
    <property type="protein sequence ID" value="CCH77052.1"/>
    <property type="molecule type" value="Genomic_DNA"/>
</dbReference>
<comment type="caution">
    <text evidence="1">The sequence shown here is derived from an EMBL/GenBank/DDBJ whole genome shotgun (WGS) entry which is preliminary data.</text>
</comment>
<gene>
    <name evidence="1" type="ORF">BN12_160027</name>
</gene>
<proteinExistence type="predicted"/>
<dbReference type="OrthoDB" id="7409377at2"/>
<sequence length="80" mass="9147">MTACVDDREHEPAVIRMGNDIARHLEYLPPETAADQIAAHIERFWEPRMSEELLVHADRNDTTMHPLLLAAARRLRPPPA</sequence>
<evidence type="ECO:0000313" key="1">
    <source>
        <dbReference type="EMBL" id="CCH77052.1"/>
    </source>
</evidence>
<dbReference type="InterPro" id="IPR021074">
    <property type="entry name" value="Formate_DH_dsu"/>
</dbReference>
<reference evidence="1 2" key="1">
    <citation type="journal article" date="2013" name="ISME J.">
        <title>A metabolic model for members of the genus Tetrasphaera involved in enhanced biological phosphorus removal.</title>
        <authorList>
            <person name="Kristiansen R."/>
            <person name="Nguyen H.T.T."/>
            <person name="Saunders A.M."/>
            <person name="Nielsen J.L."/>
            <person name="Wimmer R."/>
            <person name="Le V.Q."/>
            <person name="McIlroy S.J."/>
            <person name="Petrovski S."/>
            <person name="Seviour R.J."/>
            <person name="Calteau A."/>
            <person name="Nielsen K.L."/>
            <person name="Nielsen P.H."/>
        </authorList>
    </citation>
    <scope>NUCLEOTIDE SEQUENCE [LARGE SCALE GENOMIC DNA]</scope>
    <source>
        <strain evidence="1 2">T1-X7</strain>
    </source>
</reference>
<protein>
    <submittedName>
        <fullName evidence="1">Uncharacterized protein</fullName>
    </submittedName>
</protein>
<name>A0A077LW48_9MICO</name>
<evidence type="ECO:0000313" key="2">
    <source>
        <dbReference type="Proteomes" id="UP000035721"/>
    </source>
</evidence>
<dbReference type="RefSeq" id="WP_157635328.1">
    <property type="nucleotide sequence ID" value="NZ_HF570958.1"/>
</dbReference>
<keyword evidence="2" id="KW-1185">Reference proteome</keyword>
<dbReference type="Pfam" id="PF11390">
    <property type="entry name" value="FdsD"/>
    <property type="match status" value="1"/>
</dbReference>
<accession>A0A077LW48</accession>
<dbReference type="Proteomes" id="UP000035721">
    <property type="component" value="Unassembled WGS sequence"/>
</dbReference>
<organism evidence="1 2">
    <name type="scientific">Nostocoides japonicum T1-X7</name>
    <dbReference type="NCBI Taxonomy" id="1194083"/>
    <lineage>
        <taxon>Bacteria</taxon>
        <taxon>Bacillati</taxon>
        <taxon>Actinomycetota</taxon>
        <taxon>Actinomycetes</taxon>
        <taxon>Micrococcales</taxon>
        <taxon>Intrasporangiaceae</taxon>
        <taxon>Nostocoides</taxon>
    </lineage>
</organism>